<reference evidence="10" key="1">
    <citation type="journal article" date="2020" name="mSystems">
        <title>Genome- and Community-Level Interaction Insights into Carbon Utilization and Element Cycling Functions of Hydrothermarchaeota in Hydrothermal Sediment.</title>
        <authorList>
            <person name="Zhou Z."/>
            <person name="Liu Y."/>
            <person name="Xu W."/>
            <person name="Pan J."/>
            <person name="Luo Z.H."/>
            <person name="Li M."/>
        </authorList>
    </citation>
    <scope>NUCLEOTIDE SEQUENCE [LARGE SCALE GENOMIC DNA]</scope>
    <source>
        <strain evidence="10">HyVt-443</strain>
    </source>
</reference>
<dbReference type="PROSITE" id="PS51782">
    <property type="entry name" value="LYSM"/>
    <property type="match status" value="1"/>
</dbReference>
<sequence length="528" mass="57572">MDGWSRSRLLAVTAGIALVTAIALYLVPSGGDVETAANAPDAAADEPLAGPVQQEIRLTLPALGGETDESAPVKQEEQVTGVPADEPPVAGKSAEHPGQGGESFQLSLSSEAPETAALSISDPADDATTVDPEPETLSIIETAEQILAETTFHEAAAPIEESSRWIEETVKKGDSLSRIFSRMGLSAGLLHRIVNSSKEAKQLARIRPGQSLKVKLDKDGRLLALVHQRSAIESLQVLADGDGFETRIVERGLETRVAETSGTITSSLYEGAKRAGLSDQLIMELANIFGWDIDFALEIRAGDRFSVIYEEEYLDGKKYDTGPILAAEFVNRGKRFRAVRYEDESGNAGYFSPDGRSMRKAFLRAPVDFRRISSRFTKARWHPVLGKKRPHRGVDYAAATGTPIKAAGDGRVIFRGRKGGYGNTIIIKHGSQYTTLYAHMSRFNRKVRKGSRVKQGQIIGYVGKTGMVTGPHLHYEFRVNGVHRNPLTVKIPAAAPLERKYREDFLRKSKPLLAELDSLDRTVLAEAD</sequence>
<dbReference type="GO" id="GO:0046872">
    <property type="term" value="F:metal ion binding"/>
    <property type="evidence" value="ECO:0007669"/>
    <property type="project" value="UniProtKB-KW"/>
</dbReference>
<accession>A0A831W2R9</accession>
<comment type="cofactor">
    <cofactor evidence="1">
        <name>Zn(2+)</name>
        <dbReference type="ChEBI" id="CHEBI:29105"/>
    </cofactor>
</comment>
<dbReference type="AlphaFoldDB" id="A0A831W2R9"/>
<dbReference type="Proteomes" id="UP000886251">
    <property type="component" value="Unassembled WGS sequence"/>
</dbReference>
<evidence type="ECO:0000256" key="1">
    <source>
        <dbReference type="ARBA" id="ARBA00001947"/>
    </source>
</evidence>
<feature type="compositionally biased region" description="Polar residues" evidence="8">
    <location>
        <begin position="102"/>
        <end position="112"/>
    </location>
</feature>
<dbReference type="CDD" id="cd00118">
    <property type="entry name" value="LysM"/>
    <property type="match status" value="1"/>
</dbReference>
<evidence type="ECO:0000313" key="10">
    <source>
        <dbReference type="EMBL" id="HEB95869.1"/>
    </source>
</evidence>
<evidence type="ECO:0000256" key="7">
    <source>
        <dbReference type="ARBA" id="ARBA00023049"/>
    </source>
</evidence>
<dbReference type="InterPro" id="IPR054512">
    <property type="entry name" value="NMB0315-like_N"/>
</dbReference>
<dbReference type="InterPro" id="IPR050570">
    <property type="entry name" value="Cell_wall_metabolism_enzyme"/>
</dbReference>
<keyword evidence="7" id="KW-0482">Metalloprotease</keyword>
<dbReference type="EMBL" id="DRKP01000062">
    <property type="protein sequence ID" value="HEB95869.1"/>
    <property type="molecule type" value="Genomic_DNA"/>
</dbReference>
<dbReference type="Pfam" id="PF01551">
    <property type="entry name" value="Peptidase_M23"/>
    <property type="match status" value="1"/>
</dbReference>
<dbReference type="CDD" id="cd12797">
    <property type="entry name" value="M23_peptidase"/>
    <property type="match status" value="1"/>
</dbReference>
<dbReference type="Gene3D" id="2.70.70.10">
    <property type="entry name" value="Glucose Permease (Domain IIA)"/>
    <property type="match status" value="1"/>
</dbReference>
<keyword evidence="6" id="KW-0862">Zinc</keyword>
<dbReference type="Gene3D" id="3.10.450.350">
    <property type="match status" value="2"/>
</dbReference>
<protein>
    <submittedName>
        <fullName evidence="10">LysM peptidoglycan-binding domain-containing protein</fullName>
    </submittedName>
</protein>
<dbReference type="SUPFAM" id="SSF51261">
    <property type="entry name" value="Duplicated hybrid motif"/>
    <property type="match status" value="1"/>
</dbReference>
<evidence type="ECO:0000259" key="9">
    <source>
        <dbReference type="PROSITE" id="PS51782"/>
    </source>
</evidence>
<evidence type="ECO:0000256" key="8">
    <source>
        <dbReference type="SAM" id="MobiDB-lite"/>
    </source>
</evidence>
<evidence type="ECO:0000256" key="3">
    <source>
        <dbReference type="ARBA" id="ARBA00022670"/>
    </source>
</evidence>
<dbReference type="PANTHER" id="PTHR21666">
    <property type="entry name" value="PEPTIDASE-RELATED"/>
    <property type="match status" value="1"/>
</dbReference>
<dbReference type="GO" id="GO:0004222">
    <property type="term" value="F:metalloendopeptidase activity"/>
    <property type="evidence" value="ECO:0007669"/>
    <property type="project" value="TreeGrafter"/>
</dbReference>
<dbReference type="InterPro" id="IPR018392">
    <property type="entry name" value="LysM"/>
</dbReference>
<dbReference type="GO" id="GO:0030313">
    <property type="term" value="C:cell envelope"/>
    <property type="evidence" value="ECO:0007669"/>
    <property type="project" value="UniProtKB-SubCell"/>
</dbReference>
<evidence type="ECO:0000256" key="2">
    <source>
        <dbReference type="ARBA" id="ARBA00004196"/>
    </source>
</evidence>
<evidence type="ECO:0000256" key="5">
    <source>
        <dbReference type="ARBA" id="ARBA00022801"/>
    </source>
</evidence>
<keyword evidence="5" id="KW-0378">Hydrolase</keyword>
<feature type="domain" description="LysM" evidence="9">
    <location>
        <begin position="166"/>
        <end position="214"/>
    </location>
</feature>
<gene>
    <name evidence="10" type="ORF">ENI96_05505</name>
</gene>
<evidence type="ECO:0000256" key="4">
    <source>
        <dbReference type="ARBA" id="ARBA00022723"/>
    </source>
</evidence>
<proteinExistence type="predicted"/>
<name>A0A831W2R9_9GAMM</name>
<keyword evidence="3" id="KW-0645">Protease</keyword>
<dbReference type="PANTHER" id="PTHR21666:SF288">
    <property type="entry name" value="CELL DIVISION PROTEIN YTFB"/>
    <property type="match status" value="1"/>
</dbReference>
<dbReference type="GO" id="GO:0006508">
    <property type="term" value="P:proteolysis"/>
    <property type="evidence" value="ECO:0007669"/>
    <property type="project" value="UniProtKB-KW"/>
</dbReference>
<dbReference type="Pfam" id="PF19425">
    <property type="entry name" value="Csd3_N2"/>
    <property type="match status" value="1"/>
</dbReference>
<dbReference type="InterPro" id="IPR011055">
    <property type="entry name" value="Dup_hybrid_motif"/>
</dbReference>
<dbReference type="InterPro" id="IPR045834">
    <property type="entry name" value="Csd3_N2"/>
</dbReference>
<dbReference type="InterPro" id="IPR016047">
    <property type="entry name" value="M23ase_b-sheet_dom"/>
</dbReference>
<dbReference type="FunFam" id="2.70.70.10:FF:000002">
    <property type="entry name" value="Murein DD-endopeptidase MepM"/>
    <property type="match status" value="1"/>
</dbReference>
<keyword evidence="4" id="KW-0479">Metal-binding</keyword>
<comment type="caution">
    <text evidence="10">The sequence shown here is derived from an EMBL/GenBank/DDBJ whole genome shotgun (WGS) entry which is preliminary data.</text>
</comment>
<organism evidence="10">
    <name type="scientific">Sedimenticola thiotaurini</name>
    <dbReference type="NCBI Taxonomy" id="1543721"/>
    <lineage>
        <taxon>Bacteria</taxon>
        <taxon>Pseudomonadati</taxon>
        <taxon>Pseudomonadota</taxon>
        <taxon>Gammaproteobacteria</taxon>
        <taxon>Chromatiales</taxon>
        <taxon>Sedimenticolaceae</taxon>
        <taxon>Sedimenticola</taxon>
    </lineage>
</organism>
<comment type="subcellular location">
    <subcellularLocation>
        <location evidence="2">Cell envelope</location>
    </subcellularLocation>
</comment>
<feature type="region of interest" description="Disordered" evidence="8">
    <location>
        <begin position="64"/>
        <end position="131"/>
    </location>
</feature>
<evidence type="ECO:0000256" key="6">
    <source>
        <dbReference type="ARBA" id="ARBA00022833"/>
    </source>
</evidence>
<dbReference type="Pfam" id="PF22310">
    <property type="entry name" value="NMB0315_dom_I"/>
    <property type="match status" value="1"/>
</dbReference>